<name>A0A315Y303_RUMFL</name>
<dbReference type="Proteomes" id="UP000245720">
    <property type="component" value="Unassembled WGS sequence"/>
</dbReference>
<dbReference type="EMBL" id="QGDI01000002">
    <property type="protein sequence ID" value="PWJ14811.1"/>
    <property type="molecule type" value="Genomic_DNA"/>
</dbReference>
<reference evidence="1 2" key="1">
    <citation type="submission" date="2018-05" db="EMBL/GenBank/DDBJ databases">
        <title>The Hungate 1000. A catalogue of reference genomes from the rumen microbiome.</title>
        <authorList>
            <person name="Kelly W."/>
        </authorList>
    </citation>
    <scope>NUCLEOTIDE SEQUENCE [LARGE SCALE GENOMIC DNA]</scope>
    <source>
        <strain evidence="1 2">SAb67</strain>
    </source>
</reference>
<evidence type="ECO:0000313" key="2">
    <source>
        <dbReference type="Proteomes" id="UP000245720"/>
    </source>
</evidence>
<protein>
    <recommendedName>
        <fullName evidence="3">Site-specific DNA recombinase</fullName>
    </recommendedName>
</protein>
<evidence type="ECO:0008006" key="3">
    <source>
        <dbReference type="Google" id="ProtNLM"/>
    </source>
</evidence>
<gene>
    <name evidence="1" type="ORF">IE37_00797</name>
</gene>
<dbReference type="AlphaFoldDB" id="A0A315Y303"/>
<organism evidence="1 2">
    <name type="scientific">Ruminococcus flavefaciens</name>
    <dbReference type="NCBI Taxonomy" id="1265"/>
    <lineage>
        <taxon>Bacteria</taxon>
        <taxon>Bacillati</taxon>
        <taxon>Bacillota</taxon>
        <taxon>Clostridia</taxon>
        <taxon>Eubacteriales</taxon>
        <taxon>Oscillospiraceae</taxon>
        <taxon>Ruminococcus</taxon>
    </lineage>
</organism>
<comment type="caution">
    <text evidence="1">The sequence shown here is derived from an EMBL/GenBank/DDBJ whole genome shotgun (WGS) entry which is preliminary data.</text>
</comment>
<dbReference type="RefSeq" id="WP_181380230.1">
    <property type="nucleotide sequence ID" value="NZ_QGDI01000002.1"/>
</dbReference>
<accession>A0A315Y303</accession>
<proteinExistence type="predicted"/>
<sequence>MQTGSESELEAEINIAAELIEDCINENAHVALDQTEYQKRYDALVARFDKAKGRQTEVTDLIAERKARKHQIESYLNELRNREPLTEFRDTDWLAMVDYITVHSKKDIRVTFKDGTEIKA</sequence>
<evidence type="ECO:0000313" key="1">
    <source>
        <dbReference type="EMBL" id="PWJ14811.1"/>
    </source>
</evidence>